<dbReference type="GO" id="GO:0009279">
    <property type="term" value="C:cell outer membrane"/>
    <property type="evidence" value="ECO:0007669"/>
    <property type="project" value="UniProtKB-SubCell"/>
</dbReference>
<evidence type="ECO:0000256" key="1">
    <source>
        <dbReference type="ARBA" id="ARBA00004442"/>
    </source>
</evidence>
<evidence type="ECO:0000313" key="8">
    <source>
        <dbReference type="EMBL" id="NLR79089.1"/>
    </source>
</evidence>
<proteinExistence type="inferred from homology"/>
<keyword evidence="5" id="KW-0998">Cell outer membrane</keyword>
<evidence type="ECO:0000256" key="5">
    <source>
        <dbReference type="ARBA" id="ARBA00023237"/>
    </source>
</evidence>
<dbReference type="Proteomes" id="UP000552864">
    <property type="component" value="Unassembled WGS sequence"/>
</dbReference>
<dbReference type="InterPro" id="IPR033985">
    <property type="entry name" value="SusD-like_N"/>
</dbReference>
<comment type="similarity">
    <text evidence="2">Belongs to the SusD family.</text>
</comment>
<dbReference type="InterPro" id="IPR011990">
    <property type="entry name" value="TPR-like_helical_dom_sf"/>
</dbReference>
<dbReference type="Pfam" id="PF07980">
    <property type="entry name" value="SusD_RagB"/>
    <property type="match status" value="1"/>
</dbReference>
<name>A0A847SPA4_9BACT</name>
<reference evidence="8 9" key="1">
    <citation type="submission" date="2020-04" db="EMBL/GenBank/DDBJ databases">
        <authorList>
            <person name="Yin C."/>
        </authorList>
    </citation>
    <scope>NUCLEOTIDE SEQUENCE [LARGE SCALE GENOMIC DNA]</scope>
    <source>
        <strain evidence="8 9">Ak56</strain>
    </source>
</reference>
<dbReference type="PROSITE" id="PS51257">
    <property type="entry name" value="PROKAR_LIPOPROTEIN"/>
    <property type="match status" value="1"/>
</dbReference>
<evidence type="ECO:0000256" key="2">
    <source>
        <dbReference type="ARBA" id="ARBA00006275"/>
    </source>
</evidence>
<dbReference type="InterPro" id="IPR012944">
    <property type="entry name" value="SusD_RagB_dom"/>
</dbReference>
<keyword evidence="9" id="KW-1185">Reference proteome</keyword>
<feature type="domain" description="RagB/SusD" evidence="6">
    <location>
        <begin position="345"/>
        <end position="439"/>
    </location>
</feature>
<dbReference type="SUPFAM" id="SSF48452">
    <property type="entry name" value="TPR-like"/>
    <property type="match status" value="1"/>
</dbReference>
<dbReference type="Pfam" id="PF14322">
    <property type="entry name" value="SusD-like_3"/>
    <property type="match status" value="1"/>
</dbReference>
<evidence type="ECO:0000256" key="3">
    <source>
        <dbReference type="ARBA" id="ARBA00022729"/>
    </source>
</evidence>
<protein>
    <submittedName>
        <fullName evidence="8">RagB/SusD family nutrient uptake outer membrane protein</fullName>
    </submittedName>
</protein>
<evidence type="ECO:0000259" key="6">
    <source>
        <dbReference type="Pfam" id="PF07980"/>
    </source>
</evidence>
<keyword evidence="3" id="KW-0732">Signal</keyword>
<organism evidence="8 9">
    <name type="scientific">Chitinophaga eiseniae</name>
    <dbReference type="NCBI Taxonomy" id="634771"/>
    <lineage>
        <taxon>Bacteria</taxon>
        <taxon>Pseudomonadati</taxon>
        <taxon>Bacteroidota</taxon>
        <taxon>Chitinophagia</taxon>
        <taxon>Chitinophagales</taxon>
        <taxon>Chitinophagaceae</taxon>
        <taxon>Chitinophaga</taxon>
    </lineage>
</organism>
<gene>
    <name evidence="8" type="ORF">HGH91_10650</name>
</gene>
<dbReference type="AlphaFoldDB" id="A0A847SPA4"/>
<dbReference type="Gene3D" id="1.25.40.390">
    <property type="match status" value="1"/>
</dbReference>
<evidence type="ECO:0000313" key="9">
    <source>
        <dbReference type="Proteomes" id="UP000552864"/>
    </source>
</evidence>
<comment type="caution">
    <text evidence="8">The sequence shown here is derived from an EMBL/GenBank/DDBJ whole genome shotgun (WGS) entry which is preliminary data.</text>
</comment>
<dbReference type="RefSeq" id="WP_168738430.1">
    <property type="nucleotide sequence ID" value="NZ_JABAHZ010000002.1"/>
</dbReference>
<sequence length="472" mass="52583">MKRNILITLYLAGSMIIAGCNKYLDVTPKSQLSESQMFESEVGFQQALMGIYSQMASRSLYGDNQSMGFVSALAQNYSVSGAGAPLAEARALNYTSQQVINYTTAIWSASYTAIAGVNNIISNADENRTMFTGNNYGMIKGEALALRAFLHFELLRLFGPEYTLGKDQKAIPYRMTVDQYSQIPATTAEVVKLALDDLAAAANLLVKVDPIVSGSPNRRIKMNYYAVKALEARVRLYIGDNAGAAAAAHDVVDAGKFPFVTASAASQTMGSRDRLYITEQVFCLRVPNIKDWAEVSYFRFNGSTSVKLTQSDANFKSLYEAGTGGTGATDLRYRFLIEQDGGAPFPSKFWQTYQFSTMDSNRLDQLVPVIRLSEMYYILAEVAATPQEGVGYLNKVRVARALAELPASITATTLQNEITKEYQKEFYAEGQWFYYYKRKKMVRMRFMTKDIPLSKYVLPIPPSELEFNPNYN</sequence>
<comment type="subcellular location">
    <subcellularLocation>
        <location evidence="1">Cell outer membrane</location>
    </subcellularLocation>
</comment>
<feature type="domain" description="SusD-like N-terminal" evidence="7">
    <location>
        <begin position="22"/>
        <end position="207"/>
    </location>
</feature>
<keyword evidence="4" id="KW-0472">Membrane</keyword>
<accession>A0A847SPA4</accession>
<evidence type="ECO:0000259" key="7">
    <source>
        <dbReference type="Pfam" id="PF14322"/>
    </source>
</evidence>
<dbReference type="EMBL" id="JABAHZ010000002">
    <property type="protein sequence ID" value="NLR79089.1"/>
    <property type="molecule type" value="Genomic_DNA"/>
</dbReference>
<evidence type="ECO:0000256" key="4">
    <source>
        <dbReference type="ARBA" id="ARBA00023136"/>
    </source>
</evidence>